<dbReference type="PANTHER" id="PTHR21650">
    <property type="entry name" value="MEMBRALIN/KINETOCHORE PROTEIN NUF2"/>
    <property type="match status" value="1"/>
</dbReference>
<comment type="caution">
    <text evidence="3">The sequence shown here is derived from an EMBL/GenBank/DDBJ whole genome shotgun (WGS) entry which is preliminary data.</text>
</comment>
<sequence length="701" mass="79865">MGRIQQQQQQQQQNNPFVNARDRLFHALFYRIALAYARTFPVSFRRGFEFIILLKALIFLMVFSYIHIVFTRSPINCLQNVQKTWPRQGILRVEIVRNASENYTILHSYRKEYSDPSFIVNLQSEEEKAQSAKAEITQPSEGPQNNIKSEEQSENEESQTESPSLLASDPVEKLDSNTSATSLPSTPLQYSANDVLDYQYDRIPVSSVSELEMLARAVWPEEKYIVEYSLEYGFLRLSPKTRERLNITVMLVTLDPLKDKCFGDSFTRFLLEEFLGYDDILMASIKQLAEQEDHKGFLRNVVTGEHYKFVSMWMTRSSYMAAALIMFLFTVSVSTLLRYSHRQIFMFIVELLQMLEMNVTIAFPAAPLLTVILALVGMEAIMSEFFNDTTTAFYIILIVWVADQYDAVCCHTRISKRYWLRFFYLYHFAFYAYHYRFNGQYSGLALFTSWLFIQHTMVFFFHHYELPAIEQQAEIYEDILQEARSHVTQSNSEQQHQQQAGSHTSTSGSDTNSSATTPSDGESTSRSADNTPSATSQPSSDLNGSSAASAPSSSSSSSAIRNDRTEPDIPEDSPFMETGIIQGGGSGLPGVMNFGRRLMSQMSHQGFDDDVGRPIQMNRRNIVRSMSEPGGPMLSGFRAPPRSSRYSWQIPSNVIRNMIIRFRRLQQTQERLQAALAGGLESDNSDSQRTSSVDSNPETMD</sequence>
<dbReference type="GO" id="GO:0034976">
    <property type="term" value="P:response to endoplasmic reticulum stress"/>
    <property type="evidence" value="ECO:0007669"/>
    <property type="project" value="TreeGrafter"/>
</dbReference>
<keyword evidence="2" id="KW-1133">Transmembrane helix</keyword>
<feature type="region of interest" description="Disordered" evidence="1">
    <location>
        <begin position="675"/>
        <end position="701"/>
    </location>
</feature>
<name>A0A812BJW3_ACAPH</name>
<accession>A0A812BJW3</accession>
<feature type="compositionally biased region" description="Polar residues" evidence="1">
    <location>
        <begin position="685"/>
        <end position="701"/>
    </location>
</feature>
<feature type="transmembrane region" description="Helical" evidence="2">
    <location>
        <begin position="319"/>
        <end position="339"/>
    </location>
</feature>
<dbReference type="GO" id="GO:0005783">
    <property type="term" value="C:endoplasmic reticulum"/>
    <property type="evidence" value="ECO:0007669"/>
    <property type="project" value="TreeGrafter"/>
</dbReference>
<keyword evidence="2" id="KW-0472">Membrane</keyword>
<dbReference type="GO" id="GO:1904294">
    <property type="term" value="P:positive regulation of ERAD pathway"/>
    <property type="evidence" value="ECO:0007669"/>
    <property type="project" value="TreeGrafter"/>
</dbReference>
<proteinExistence type="predicted"/>
<reference evidence="3" key="1">
    <citation type="submission" date="2021-01" db="EMBL/GenBank/DDBJ databases">
        <authorList>
            <person name="Li R."/>
            <person name="Bekaert M."/>
        </authorList>
    </citation>
    <scope>NUCLEOTIDE SEQUENCE</scope>
    <source>
        <strain evidence="3">Farmed</strain>
    </source>
</reference>
<feature type="transmembrane region" description="Helical" evidence="2">
    <location>
        <begin position="418"/>
        <end position="435"/>
    </location>
</feature>
<gene>
    <name evidence="3" type="ORF">SPHA_18023</name>
</gene>
<evidence type="ECO:0000256" key="1">
    <source>
        <dbReference type="SAM" id="MobiDB-lite"/>
    </source>
</evidence>
<dbReference type="OrthoDB" id="6779347at2759"/>
<dbReference type="EMBL" id="CAHIKZ030000646">
    <property type="protein sequence ID" value="CAE1231174.1"/>
    <property type="molecule type" value="Genomic_DNA"/>
</dbReference>
<feature type="compositionally biased region" description="Polar residues" evidence="1">
    <location>
        <begin position="176"/>
        <end position="186"/>
    </location>
</feature>
<protein>
    <submittedName>
        <fullName evidence="3">Membralin</fullName>
    </submittedName>
</protein>
<evidence type="ECO:0000313" key="3">
    <source>
        <dbReference type="EMBL" id="CAE1231174.1"/>
    </source>
</evidence>
<feature type="region of interest" description="Disordered" evidence="1">
    <location>
        <begin position="130"/>
        <end position="186"/>
    </location>
</feature>
<feature type="transmembrane region" description="Helical" evidence="2">
    <location>
        <begin position="50"/>
        <end position="70"/>
    </location>
</feature>
<keyword evidence="2" id="KW-0812">Transmembrane</keyword>
<keyword evidence="4" id="KW-1185">Reference proteome</keyword>
<feature type="region of interest" description="Disordered" evidence="1">
    <location>
        <begin position="484"/>
        <end position="586"/>
    </location>
</feature>
<evidence type="ECO:0000256" key="2">
    <source>
        <dbReference type="SAM" id="Phobius"/>
    </source>
</evidence>
<feature type="compositionally biased region" description="Polar residues" evidence="1">
    <location>
        <begin position="510"/>
        <end position="544"/>
    </location>
</feature>
<dbReference type="AlphaFoldDB" id="A0A812BJW3"/>
<dbReference type="Pfam" id="PF09746">
    <property type="entry name" value="Membralin"/>
    <property type="match status" value="1"/>
</dbReference>
<feature type="transmembrane region" description="Helical" evidence="2">
    <location>
        <begin position="359"/>
        <end position="381"/>
    </location>
</feature>
<dbReference type="InterPro" id="IPR019144">
    <property type="entry name" value="Membralin"/>
</dbReference>
<dbReference type="PANTHER" id="PTHR21650:SF4">
    <property type="entry name" value="MEMBRALIN"/>
    <property type="match status" value="1"/>
</dbReference>
<organism evidence="3 4">
    <name type="scientific">Acanthosepion pharaonis</name>
    <name type="common">Pharaoh cuttlefish</name>
    <name type="synonym">Sepia pharaonis</name>
    <dbReference type="NCBI Taxonomy" id="158019"/>
    <lineage>
        <taxon>Eukaryota</taxon>
        <taxon>Metazoa</taxon>
        <taxon>Spiralia</taxon>
        <taxon>Lophotrochozoa</taxon>
        <taxon>Mollusca</taxon>
        <taxon>Cephalopoda</taxon>
        <taxon>Coleoidea</taxon>
        <taxon>Decapodiformes</taxon>
        <taxon>Sepiida</taxon>
        <taxon>Sepiina</taxon>
        <taxon>Sepiidae</taxon>
        <taxon>Acanthosepion</taxon>
    </lineage>
</organism>
<feature type="compositionally biased region" description="Low complexity" evidence="1">
    <location>
        <begin position="489"/>
        <end position="509"/>
    </location>
</feature>
<dbReference type="Proteomes" id="UP000597762">
    <property type="component" value="Unassembled WGS sequence"/>
</dbReference>
<feature type="compositionally biased region" description="Low complexity" evidence="1">
    <location>
        <begin position="545"/>
        <end position="559"/>
    </location>
</feature>
<evidence type="ECO:0000313" key="4">
    <source>
        <dbReference type="Proteomes" id="UP000597762"/>
    </source>
</evidence>